<dbReference type="InterPro" id="IPR005835">
    <property type="entry name" value="NTP_transferase_dom"/>
</dbReference>
<dbReference type="AlphaFoldDB" id="A0A545T873"/>
<evidence type="ECO:0000256" key="2">
    <source>
        <dbReference type="ARBA" id="ARBA00006115"/>
    </source>
</evidence>
<dbReference type="FunFam" id="3.90.550.10:FF:000046">
    <property type="entry name" value="Mannose-1-phosphate guanylyltransferase (GDP)"/>
    <property type="match status" value="1"/>
</dbReference>
<feature type="domain" description="Mannose-6-phosphate isomerase type II C-terminal" evidence="11">
    <location>
        <begin position="350"/>
        <end position="464"/>
    </location>
</feature>
<evidence type="ECO:0000256" key="4">
    <source>
        <dbReference type="ARBA" id="ARBA00022679"/>
    </source>
</evidence>
<dbReference type="EMBL" id="VHSG01000018">
    <property type="protein sequence ID" value="TQV73423.1"/>
    <property type="molecule type" value="Genomic_DNA"/>
</dbReference>
<keyword evidence="14" id="KW-1185">Reference proteome</keyword>
<comment type="catalytic activity">
    <reaction evidence="8">
        <text>alpha-D-mannose 1-phosphate + GTP + H(+) = GDP-alpha-D-mannose + diphosphate</text>
        <dbReference type="Rhea" id="RHEA:15229"/>
        <dbReference type="ChEBI" id="CHEBI:15378"/>
        <dbReference type="ChEBI" id="CHEBI:33019"/>
        <dbReference type="ChEBI" id="CHEBI:37565"/>
        <dbReference type="ChEBI" id="CHEBI:57527"/>
        <dbReference type="ChEBI" id="CHEBI:58409"/>
        <dbReference type="EC" id="2.7.7.13"/>
    </reaction>
</comment>
<evidence type="ECO:0000256" key="3">
    <source>
        <dbReference type="ARBA" id="ARBA00012387"/>
    </source>
</evidence>
<dbReference type="CDD" id="cd02213">
    <property type="entry name" value="cupin_PMI_typeII_C"/>
    <property type="match status" value="1"/>
</dbReference>
<dbReference type="GO" id="GO:0000271">
    <property type="term" value="P:polysaccharide biosynthetic process"/>
    <property type="evidence" value="ECO:0007669"/>
    <property type="project" value="InterPro"/>
</dbReference>
<evidence type="ECO:0000256" key="6">
    <source>
        <dbReference type="ARBA" id="ARBA00022741"/>
    </source>
</evidence>
<feature type="domain" description="MannoseP isomerase/GMP-like beta-helix" evidence="12">
    <location>
        <begin position="292"/>
        <end position="346"/>
    </location>
</feature>
<evidence type="ECO:0000256" key="8">
    <source>
        <dbReference type="ARBA" id="ARBA00047343"/>
    </source>
</evidence>
<dbReference type="Proteomes" id="UP000319732">
    <property type="component" value="Unassembled WGS sequence"/>
</dbReference>
<feature type="domain" description="Nucleotidyl transferase" evidence="10">
    <location>
        <begin position="3"/>
        <end position="285"/>
    </location>
</feature>
<evidence type="ECO:0000256" key="7">
    <source>
        <dbReference type="ARBA" id="ARBA00023134"/>
    </source>
</evidence>
<sequence>MLAVILSGGSGTRLWPLSRRAYPKQFIDLIDTNSLLQNTVARALEVTDNAPPLLVCNQEHRFFIAEQLRQLGVGAAGILLEPEAKNTAPAIAAAAAHALHEDESDPVLLVMPADHVIRDIAAFKAAVDIARPAAEAGKLVTFGIVPAVPETGYGYIHRGEETGAGTYKVRQFVEKPDLETACRYLEQGDYYWNSGMFLFKASTLLGQLEKFEPDMVAAVGDAYKQAHKDLDFIRLEPAGFARCRAESIDYALMEKADDVVVVPLDAQWNDIGSWSAIWDVAEKDARGNCSIGDVISHDTTNSYLYSGGKLLATVGLDNIVAIETDDAVLVADKDRVQDVKAIVKALETSDRDEIDYHRKVYRPWGYYDSVDMGERFQVKRIVVNPGQQLSLQMHHHRAEHWIVVQGTAKVVRGEDEYLVTENESTYIPLGVKHRLENPGAIPLEIIEIQSGSYLGEDDIVRFSDNYGRN</sequence>
<evidence type="ECO:0000259" key="10">
    <source>
        <dbReference type="Pfam" id="PF00483"/>
    </source>
</evidence>
<comment type="similarity">
    <text evidence="2 9">Belongs to the mannose-6-phosphate isomerase type 2 family.</text>
</comment>
<keyword evidence="13" id="KW-0413">Isomerase</keyword>
<dbReference type="InterPro" id="IPR014710">
    <property type="entry name" value="RmlC-like_jellyroll"/>
</dbReference>
<dbReference type="SUPFAM" id="SSF51182">
    <property type="entry name" value="RmlC-like cupins"/>
    <property type="match status" value="1"/>
</dbReference>
<evidence type="ECO:0000259" key="11">
    <source>
        <dbReference type="Pfam" id="PF01050"/>
    </source>
</evidence>
<dbReference type="NCBIfam" id="TIGR01479">
    <property type="entry name" value="GMP_PMI"/>
    <property type="match status" value="1"/>
</dbReference>
<dbReference type="UniPathway" id="UPA00126">
    <property type="reaction ID" value="UER00930"/>
</dbReference>
<dbReference type="Gene3D" id="2.60.120.10">
    <property type="entry name" value="Jelly Rolls"/>
    <property type="match status" value="1"/>
</dbReference>
<name>A0A545T873_9GAMM</name>
<evidence type="ECO:0000313" key="13">
    <source>
        <dbReference type="EMBL" id="TQV73423.1"/>
    </source>
</evidence>
<organism evidence="13 14">
    <name type="scientific">Exilibacterium tricleocarpae</name>
    <dbReference type="NCBI Taxonomy" id="2591008"/>
    <lineage>
        <taxon>Bacteria</taxon>
        <taxon>Pseudomonadati</taxon>
        <taxon>Pseudomonadota</taxon>
        <taxon>Gammaproteobacteria</taxon>
        <taxon>Cellvibrionales</taxon>
        <taxon>Cellvibrionaceae</taxon>
        <taxon>Exilibacterium</taxon>
    </lineage>
</organism>
<dbReference type="SUPFAM" id="SSF53448">
    <property type="entry name" value="Nucleotide-diphospho-sugar transferases"/>
    <property type="match status" value="1"/>
</dbReference>
<dbReference type="PANTHER" id="PTHR46390">
    <property type="entry name" value="MANNOSE-1-PHOSPHATE GUANYLYLTRANSFERASE"/>
    <property type="match status" value="1"/>
</dbReference>
<dbReference type="InterPro" id="IPR001538">
    <property type="entry name" value="Man6P_isomerase-2_C"/>
</dbReference>
<dbReference type="GO" id="GO:0009298">
    <property type="term" value="P:GDP-mannose biosynthetic process"/>
    <property type="evidence" value="ECO:0007669"/>
    <property type="project" value="UniProtKB-UniPathway"/>
</dbReference>
<dbReference type="FunFam" id="2.60.120.10:FF:000032">
    <property type="entry name" value="Mannose-1-phosphate guanylyltransferase/mannose-6-phosphate isomerase"/>
    <property type="match status" value="1"/>
</dbReference>
<dbReference type="GO" id="GO:0005525">
    <property type="term" value="F:GTP binding"/>
    <property type="evidence" value="ECO:0007669"/>
    <property type="project" value="UniProtKB-KW"/>
</dbReference>
<comment type="pathway">
    <text evidence="1">Nucleotide-sugar biosynthesis; GDP-alpha-D-mannose biosynthesis; GDP-alpha-D-mannose from alpha-D-mannose 1-phosphate (GTP route): step 1/1.</text>
</comment>
<gene>
    <name evidence="13" type="ORF">FKG94_17110</name>
</gene>
<evidence type="ECO:0000256" key="9">
    <source>
        <dbReference type="RuleBase" id="RU004190"/>
    </source>
</evidence>
<dbReference type="InterPro" id="IPR049577">
    <property type="entry name" value="GMPP_N"/>
</dbReference>
<reference evidence="13 14" key="1">
    <citation type="submission" date="2019-06" db="EMBL/GenBank/DDBJ databases">
        <title>Whole genome sequence for Cellvibrionaceae sp. R142.</title>
        <authorList>
            <person name="Wang G."/>
        </authorList>
    </citation>
    <scope>NUCLEOTIDE SEQUENCE [LARGE SCALE GENOMIC DNA]</scope>
    <source>
        <strain evidence="13 14">R142</strain>
    </source>
</reference>
<keyword evidence="7" id="KW-0342">GTP-binding</keyword>
<proteinExistence type="inferred from homology"/>
<dbReference type="EC" id="2.7.7.13" evidence="3"/>
<evidence type="ECO:0000256" key="5">
    <source>
        <dbReference type="ARBA" id="ARBA00022695"/>
    </source>
</evidence>
<dbReference type="GO" id="GO:0004475">
    <property type="term" value="F:mannose-1-phosphate guanylyltransferase (GTP) activity"/>
    <property type="evidence" value="ECO:0007669"/>
    <property type="project" value="UniProtKB-EC"/>
</dbReference>
<dbReference type="CDD" id="cd02509">
    <property type="entry name" value="GDP-M1P_Guanylyltransferase"/>
    <property type="match status" value="1"/>
</dbReference>
<protein>
    <recommendedName>
        <fullName evidence="3">mannose-1-phosphate guanylyltransferase</fullName>
        <ecNumber evidence="3">2.7.7.13</ecNumber>
    </recommendedName>
</protein>
<dbReference type="Gene3D" id="3.90.550.10">
    <property type="entry name" value="Spore Coat Polysaccharide Biosynthesis Protein SpsA, Chain A"/>
    <property type="match status" value="1"/>
</dbReference>
<accession>A0A545T873</accession>
<keyword evidence="4 13" id="KW-0808">Transferase</keyword>
<dbReference type="Pfam" id="PF01050">
    <property type="entry name" value="MannoseP_isomer"/>
    <property type="match status" value="1"/>
</dbReference>
<evidence type="ECO:0000256" key="1">
    <source>
        <dbReference type="ARBA" id="ARBA00004823"/>
    </source>
</evidence>
<comment type="caution">
    <text evidence="13">The sequence shown here is derived from an EMBL/GenBank/DDBJ whole genome shotgun (WGS) entry which is preliminary data.</text>
</comment>
<dbReference type="InterPro" id="IPR011051">
    <property type="entry name" value="RmlC_Cupin_sf"/>
</dbReference>
<dbReference type="Pfam" id="PF22640">
    <property type="entry name" value="ManC_GMP_beta-helix"/>
    <property type="match status" value="1"/>
</dbReference>
<dbReference type="OrthoDB" id="9806359at2"/>
<dbReference type="RefSeq" id="WP_142905551.1">
    <property type="nucleotide sequence ID" value="NZ_ML660097.1"/>
</dbReference>
<dbReference type="InterPro" id="IPR029044">
    <property type="entry name" value="Nucleotide-diphossugar_trans"/>
</dbReference>
<dbReference type="Pfam" id="PF00483">
    <property type="entry name" value="NTP_transferase"/>
    <property type="match status" value="1"/>
</dbReference>
<keyword evidence="6" id="KW-0547">Nucleotide-binding</keyword>
<evidence type="ECO:0000259" key="12">
    <source>
        <dbReference type="Pfam" id="PF22640"/>
    </source>
</evidence>
<dbReference type="PANTHER" id="PTHR46390:SF1">
    <property type="entry name" value="MANNOSE-1-PHOSPHATE GUANYLYLTRANSFERASE"/>
    <property type="match status" value="1"/>
</dbReference>
<dbReference type="InterPro" id="IPR006375">
    <property type="entry name" value="Man1P_GuaTrfase/Man6P_Isoase"/>
</dbReference>
<keyword evidence="5 13" id="KW-0548">Nucleotidyltransferase</keyword>
<dbReference type="InterPro" id="IPR054566">
    <property type="entry name" value="ManC/GMP-like_b-helix"/>
</dbReference>
<dbReference type="InterPro" id="IPR051161">
    <property type="entry name" value="Mannose-6P_isomerase_type2"/>
</dbReference>
<evidence type="ECO:0000313" key="14">
    <source>
        <dbReference type="Proteomes" id="UP000319732"/>
    </source>
</evidence>
<dbReference type="GO" id="GO:0016853">
    <property type="term" value="F:isomerase activity"/>
    <property type="evidence" value="ECO:0007669"/>
    <property type="project" value="UniProtKB-KW"/>
</dbReference>